<dbReference type="GO" id="GO:0016787">
    <property type="term" value="F:hydrolase activity"/>
    <property type="evidence" value="ECO:0007669"/>
    <property type="project" value="UniProtKB-KW"/>
</dbReference>
<name>A0A7W9KQM0_9PSEU</name>
<evidence type="ECO:0000259" key="2">
    <source>
        <dbReference type="Pfam" id="PF00857"/>
    </source>
</evidence>
<dbReference type="EMBL" id="JACHIR010000002">
    <property type="protein sequence ID" value="MBB5896938.1"/>
    <property type="molecule type" value="Genomic_DNA"/>
</dbReference>
<dbReference type="Gene3D" id="3.40.50.850">
    <property type="entry name" value="Isochorismatase-like"/>
    <property type="match status" value="1"/>
</dbReference>
<dbReference type="PANTHER" id="PTHR43540">
    <property type="entry name" value="PEROXYUREIDOACRYLATE/UREIDOACRYLATE AMIDOHYDROLASE-RELATED"/>
    <property type="match status" value="1"/>
</dbReference>
<dbReference type="RefSeq" id="WP_184869420.1">
    <property type="nucleotide sequence ID" value="NZ_JACHIR010000002.1"/>
</dbReference>
<dbReference type="SUPFAM" id="SSF52499">
    <property type="entry name" value="Isochorismatase-like hydrolases"/>
    <property type="match status" value="1"/>
</dbReference>
<dbReference type="Proteomes" id="UP000585638">
    <property type="component" value="Unassembled WGS sequence"/>
</dbReference>
<evidence type="ECO:0000313" key="3">
    <source>
        <dbReference type="EMBL" id="MBB5896938.1"/>
    </source>
</evidence>
<protein>
    <submittedName>
        <fullName evidence="3">Nicotinamidase-related amidase</fullName>
    </submittedName>
</protein>
<dbReference type="PANTHER" id="PTHR43540:SF1">
    <property type="entry name" value="ISOCHORISMATASE HYDROLASE"/>
    <property type="match status" value="1"/>
</dbReference>
<evidence type="ECO:0000256" key="1">
    <source>
        <dbReference type="ARBA" id="ARBA00022801"/>
    </source>
</evidence>
<dbReference type="AlphaFoldDB" id="A0A7W9KQM0"/>
<proteinExistence type="predicted"/>
<accession>A0A7W9KQM0</accession>
<comment type="caution">
    <text evidence="3">The sequence shown here is derived from an EMBL/GenBank/DDBJ whole genome shotgun (WGS) entry which is preliminary data.</text>
</comment>
<sequence length="237" mass="25553">MTGPFAAEWSKYLTERDRAVLAATSWAKQRPFGLGVAPAVIVVDLYYAALGLPRRDILDAVPDWPSACGADGWAAVDRTAPLLAAARDAGAPVIYFHQTPARYGRWNRKPKPALAPRASTVDPNAIVSEVEPGPDDIVLAKIGPSCFHGTPLDTVLRMGGHDTLLVVGEATSGCVRSTVVDACSRGYRIGVVGDCCFDRFEASHWLSLFDLDQKYADVITADAAIDHFRQTSRRTVA</sequence>
<gene>
    <name evidence="3" type="ORF">BJ998_008197</name>
</gene>
<keyword evidence="4" id="KW-1185">Reference proteome</keyword>
<evidence type="ECO:0000313" key="4">
    <source>
        <dbReference type="Proteomes" id="UP000585638"/>
    </source>
</evidence>
<feature type="domain" description="Isochorismatase-like" evidence="2">
    <location>
        <begin position="70"/>
        <end position="222"/>
    </location>
</feature>
<dbReference type="InterPro" id="IPR050272">
    <property type="entry name" value="Isochorismatase-like_hydrls"/>
</dbReference>
<dbReference type="Pfam" id="PF00857">
    <property type="entry name" value="Isochorismatase"/>
    <property type="match status" value="1"/>
</dbReference>
<dbReference type="InterPro" id="IPR036380">
    <property type="entry name" value="Isochorismatase-like_sf"/>
</dbReference>
<dbReference type="InterPro" id="IPR000868">
    <property type="entry name" value="Isochorismatase-like_dom"/>
</dbReference>
<keyword evidence="1" id="KW-0378">Hydrolase</keyword>
<organism evidence="3 4">
    <name type="scientific">Kutzneria kofuensis</name>
    <dbReference type="NCBI Taxonomy" id="103725"/>
    <lineage>
        <taxon>Bacteria</taxon>
        <taxon>Bacillati</taxon>
        <taxon>Actinomycetota</taxon>
        <taxon>Actinomycetes</taxon>
        <taxon>Pseudonocardiales</taxon>
        <taxon>Pseudonocardiaceae</taxon>
        <taxon>Kutzneria</taxon>
    </lineage>
</organism>
<reference evidence="3 4" key="1">
    <citation type="submission" date="2020-08" db="EMBL/GenBank/DDBJ databases">
        <title>Sequencing the genomes of 1000 actinobacteria strains.</title>
        <authorList>
            <person name="Klenk H.-P."/>
        </authorList>
    </citation>
    <scope>NUCLEOTIDE SEQUENCE [LARGE SCALE GENOMIC DNA]</scope>
    <source>
        <strain evidence="3 4">DSM 43851</strain>
    </source>
</reference>